<dbReference type="SUPFAM" id="SSF51126">
    <property type="entry name" value="Pectin lyase-like"/>
    <property type="match status" value="1"/>
</dbReference>
<feature type="chain" id="PRO_5044192546" description="Right handed beta helix domain-containing protein" evidence="1">
    <location>
        <begin position="22"/>
        <end position="376"/>
    </location>
</feature>
<evidence type="ECO:0000256" key="1">
    <source>
        <dbReference type="SAM" id="SignalP"/>
    </source>
</evidence>
<gene>
    <name evidence="2" type="ORF">ABZP26_06960</name>
</gene>
<accession>A0AB39ATW9</accession>
<sequence length="376" mass="41642">MNKKCLLIILFLILNSTLTQSQTVYIAPTGNGHGYSVDTPAHISKINQLMMDTDVNKVNILPGIYQQNDALYLYGGNHHVEVIGIGKVTFRSDFNYYSGGNSGLVIARSNISFENISFLNTRYCFRFKNNPVSNVSFRRINALNTSTCIEFDYDLDKTVADISINELSSVGYYKSGIRINGSNTQNISITNTVINGLSTSTEEERDCYISGLSISGQSKNIFLDKVSIFNNIGRVDNCGSYQQGDGIVVNSGAQNISINNTTVSNSRDADFDIKGSNVTLNRIKSLSGKGTRYNLKLWFNSFTCDECYINAANSSVIQTVGSTVRLTDSTIRIKETSKICDIRYNDNNASTVRFTNSVFLLDGQFNDILPHLEQCN</sequence>
<evidence type="ECO:0008006" key="3">
    <source>
        <dbReference type="Google" id="ProtNLM"/>
    </source>
</evidence>
<dbReference type="InterPro" id="IPR011050">
    <property type="entry name" value="Pectin_lyase_fold/virulence"/>
</dbReference>
<reference evidence="2" key="1">
    <citation type="submission" date="2024-07" db="EMBL/GenBank/DDBJ databases">
        <authorList>
            <person name="Jiang Y."/>
            <person name="Qin Q."/>
        </authorList>
    </citation>
    <scope>NUCLEOTIDE SEQUENCE</scope>
    <source>
        <strain evidence="2">SD03</strain>
    </source>
</reference>
<evidence type="ECO:0000313" key="2">
    <source>
        <dbReference type="EMBL" id="XDH88909.1"/>
    </source>
</evidence>
<organism evidence="2">
    <name type="scientific">Pseudoalteromonas sp. SD03</name>
    <dbReference type="NCBI Taxonomy" id="3231719"/>
    <lineage>
        <taxon>Bacteria</taxon>
        <taxon>Pseudomonadati</taxon>
        <taxon>Pseudomonadota</taxon>
        <taxon>Gammaproteobacteria</taxon>
        <taxon>Alteromonadales</taxon>
        <taxon>Pseudoalteromonadaceae</taxon>
        <taxon>Pseudoalteromonas</taxon>
    </lineage>
</organism>
<protein>
    <recommendedName>
        <fullName evidence="3">Right handed beta helix domain-containing protein</fullName>
    </recommendedName>
</protein>
<keyword evidence="1" id="KW-0732">Signal</keyword>
<proteinExistence type="predicted"/>
<dbReference type="AlphaFoldDB" id="A0AB39ATW9"/>
<name>A0AB39ATW9_9GAMM</name>
<feature type="signal peptide" evidence="1">
    <location>
        <begin position="1"/>
        <end position="21"/>
    </location>
</feature>
<dbReference type="EMBL" id="CP162514">
    <property type="protein sequence ID" value="XDH88909.1"/>
    <property type="molecule type" value="Genomic_DNA"/>
</dbReference>
<dbReference type="RefSeq" id="WP_368485532.1">
    <property type="nucleotide sequence ID" value="NZ_CP162514.1"/>
</dbReference>